<accession>A0ABW2YVA3</accession>
<sequence length="76" mass="8431">MNFTEFNATLTGSDGQVSGVVKHMPNGVYRFTSIDESLILVIAKDAEAQWQRIDGTEPYFASWVEELAAQINHGDL</sequence>
<dbReference type="RefSeq" id="WP_377098327.1">
    <property type="nucleotide sequence ID" value="NZ_JBHTHU010000005.1"/>
</dbReference>
<evidence type="ECO:0000313" key="1">
    <source>
        <dbReference type="EMBL" id="MFD0749715.1"/>
    </source>
</evidence>
<dbReference type="EMBL" id="JBHTHU010000005">
    <property type="protein sequence ID" value="MFD0749715.1"/>
    <property type="molecule type" value="Genomic_DNA"/>
</dbReference>
<name>A0ABW2YVA3_9SPHI</name>
<protein>
    <submittedName>
        <fullName evidence="1">Uncharacterized protein</fullName>
    </submittedName>
</protein>
<dbReference type="Proteomes" id="UP001596958">
    <property type="component" value="Unassembled WGS sequence"/>
</dbReference>
<proteinExistence type="predicted"/>
<organism evidence="1 2">
    <name type="scientific">Mucilaginibacter calamicampi</name>
    <dbReference type="NCBI Taxonomy" id="1302352"/>
    <lineage>
        <taxon>Bacteria</taxon>
        <taxon>Pseudomonadati</taxon>
        <taxon>Bacteroidota</taxon>
        <taxon>Sphingobacteriia</taxon>
        <taxon>Sphingobacteriales</taxon>
        <taxon>Sphingobacteriaceae</taxon>
        <taxon>Mucilaginibacter</taxon>
    </lineage>
</organism>
<keyword evidence="2" id="KW-1185">Reference proteome</keyword>
<reference evidence="2" key="1">
    <citation type="journal article" date="2019" name="Int. J. Syst. Evol. Microbiol.">
        <title>The Global Catalogue of Microorganisms (GCM) 10K type strain sequencing project: providing services to taxonomists for standard genome sequencing and annotation.</title>
        <authorList>
            <consortium name="The Broad Institute Genomics Platform"/>
            <consortium name="The Broad Institute Genome Sequencing Center for Infectious Disease"/>
            <person name="Wu L."/>
            <person name="Ma J."/>
        </authorList>
    </citation>
    <scope>NUCLEOTIDE SEQUENCE [LARGE SCALE GENOMIC DNA]</scope>
    <source>
        <strain evidence="2">CCUG 63418</strain>
    </source>
</reference>
<comment type="caution">
    <text evidence="1">The sequence shown here is derived from an EMBL/GenBank/DDBJ whole genome shotgun (WGS) entry which is preliminary data.</text>
</comment>
<gene>
    <name evidence="1" type="ORF">ACFQZS_06155</name>
</gene>
<evidence type="ECO:0000313" key="2">
    <source>
        <dbReference type="Proteomes" id="UP001596958"/>
    </source>
</evidence>